<dbReference type="InterPro" id="IPR027417">
    <property type="entry name" value="P-loop_NTPase"/>
</dbReference>
<organism evidence="4 5">
    <name type="scientific">Desulfoglaeba alkanexedens ALDC</name>
    <dbReference type="NCBI Taxonomy" id="980445"/>
    <lineage>
        <taxon>Bacteria</taxon>
        <taxon>Pseudomonadati</taxon>
        <taxon>Thermodesulfobacteriota</taxon>
        <taxon>Syntrophobacteria</taxon>
        <taxon>Syntrophobacterales</taxon>
        <taxon>Syntrophobacteraceae</taxon>
        <taxon>Desulfoglaeba</taxon>
    </lineage>
</organism>
<dbReference type="GO" id="GO:0043024">
    <property type="term" value="F:ribosomal small subunit binding"/>
    <property type="evidence" value="ECO:0007669"/>
    <property type="project" value="TreeGrafter"/>
</dbReference>
<dbReference type="Gene3D" id="3.40.50.300">
    <property type="entry name" value="P-loop containing nucleotide triphosphate hydrolases"/>
    <property type="match status" value="1"/>
</dbReference>
<protein>
    <recommendedName>
        <fullName evidence="3">G domain-containing protein</fullName>
    </recommendedName>
</protein>
<evidence type="ECO:0000256" key="1">
    <source>
        <dbReference type="SAM" id="Coils"/>
    </source>
</evidence>
<dbReference type="RefSeq" id="WP_137424224.1">
    <property type="nucleotide sequence ID" value="NZ_CP040098.1"/>
</dbReference>
<dbReference type="InterPro" id="IPR006073">
    <property type="entry name" value="GTP-bd"/>
</dbReference>
<name>A0A4P8L307_9BACT</name>
<dbReference type="OrthoDB" id="974105at2"/>
<keyword evidence="2" id="KW-0472">Membrane</keyword>
<reference evidence="4 5" key="1">
    <citation type="submission" date="2019-05" db="EMBL/GenBank/DDBJ databases">
        <title>The Complete Genome Sequence of the n-alkane-degrading Desulfoglaeba alkanexedens ALDC reveals multiple alkylsuccinate synthase gene clusters.</title>
        <authorList>
            <person name="Callaghan A.V."/>
            <person name="Davidova I.A."/>
            <person name="Duncan K.E."/>
            <person name="Morris B."/>
            <person name="McInerney M.J."/>
        </authorList>
    </citation>
    <scope>NUCLEOTIDE SEQUENCE [LARGE SCALE GENOMIC DNA]</scope>
    <source>
        <strain evidence="4 5">ALDC</strain>
    </source>
</reference>
<dbReference type="KEGG" id="dax:FDQ92_08690"/>
<sequence length="583" mass="66227">MNASVHRLQSDLERFTRFLEEGESLSLTSEERESLHAAALELRKRLENLETRSLVVGILGGTGVGKSSLMNGLAGSPIASTSHRRPHTDRVLVYRHESTPLPEAVRSCPVPWVDVPHQADAVRQIVLCDLPDFDSLMGEHRERVLGFLEHLDLVIWVTSPEKYADALFYRFMEGVSKARENFCFVLNKCDHFFAGGSGEDGYRNLDVVTRRFLAHLREHGFSEPLLFVVSAREVLENPGNLSPWNQFPAFRRFAFQQRDAKEIRGIKEANLDVEVDVLLQALDRESLTLELFETALSELEREFKDLHSEWMQAGRRILEPWIEGELKEKVMLSLQDPEHLRGAARWVYVLSLQWEQRFRNGGVPRREPGFFAPPETVVRSLEQHGQWLQNRITHGLLRRNVPPAVRSRIQEMLQLPESPGSLAEELSERTSLHLKGRPGPGLVWFRLRQTAASGMLLALLLVALGGETAWGTFLEQPSPASSARLVLAIVHAVFSGRGLAALGSYSLLLFFLGLRFSRRYKKILQRKAQKIIKSLESDFIAFWDNRWNDVLTRIEDLKKEVQARKTSVAALRKPPQGPRTHAG</sequence>
<dbReference type="PANTHER" id="PTHR42698">
    <property type="entry name" value="GTPASE ERA"/>
    <property type="match status" value="1"/>
</dbReference>
<dbReference type="EMBL" id="CP040098">
    <property type="protein sequence ID" value="QCQ22228.1"/>
    <property type="molecule type" value="Genomic_DNA"/>
</dbReference>
<dbReference type="InterPro" id="IPR005662">
    <property type="entry name" value="GTPase_Era-like"/>
</dbReference>
<dbReference type="GO" id="GO:0019843">
    <property type="term" value="F:rRNA binding"/>
    <property type="evidence" value="ECO:0007669"/>
    <property type="project" value="TreeGrafter"/>
</dbReference>
<reference evidence="4 5" key="2">
    <citation type="submission" date="2019-05" db="EMBL/GenBank/DDBJ databases">
        <authorList>
            <person name="Suflita J.M."/>
            <person name="Marks C.R."/>
        </authorList>
    </citation>
    <scope>NUCLEOTIDE SEQUENCE [LARGE SCALE GENOMIC DNA]</scope>
    <source>
        <strain evidence="4 5">ALDC</strain>
    </source>
</reference>
<keyword evidence="2" id="KW-0812">Transmembrane</keyword>
<evidence type="ECO:0000313" key="4">
    <source>
        <dbReference type="EMBL" id="QCQ22228.1"/>
    </source>
</evidence>
<accession>A0A4P8L307</accession>
<keyword evidence="2" id="KW-1133">Transmembrane helix</keyword>
<dbReference type="Proteomes" id="UP000298602">
    <property type="component" value="Chromosome"/>
</dbReference>
<dbReference type="GO" id="GO:0000028">
    <property type="term" value="P:ribosomal small subunit assembly"/>
    <property type="evidence" value="ECO:0007669"/>
    <property type="project" value="TreeGrafter"/>
</dbReference>
<evidence type="ECO:0000313" key="5">
    <source>
        <dbReference type="Proteomes" id="UP000298602"/>
    </source>
</evidence>
<feature type="domain" description="G" evidence="3">
    <location>
        <begin position="56"/>
        <end position="188"/>
    </location>
</feature>
<dbReference type="GO" id="GO:0005525">
    <property type="term" value="F:GTP binding"/>
    <property type="evidence" value="ECO:0007669"/>
    <property type="project" value="InterPro"/>
</dbReference>
<dbReference type="SUPFAM" id="SSF52540">
    <property type="entry name" value="P-loop containing nucleoside triphosphate hydrolases"/>
    <property type="match status" value="1"/>
</dbReference>
<proteinExistence type="predicted"/>
<dbReference type="GO" id="GO:0005829">
    <property type="term" value="C:cytosol"/>
    <property type="evidence" value="ECO:0007669"/>
    <property type="project" value="TreeGrafter"/>
</dbReference>
<evidence type="ECO:0000259" key="3">
    <source>
        <dbReference type="Pfam" id="PF01926"/>
    </source>
</evidence>
<keyword evidence="1" id="KW-0175">Coiled coil</keyword>
<dbReference type="Pfam" id="PF01926">
    <property type="entry name" value="MMR_HSR1"/>
    <property type="match status" value="1"/>
</dbReference>
<feature type="coiled-coil region" evidence="1">
    <location>
        <begin position="282"/>
        <end position="309"/>
    </location>
</feature>
<feature type="transmembrane region" description="Helical" evidence="2">
    <location>
        <begin position="454"/>
        <end position="473"/>
    </location>
</feature>
<dbReference type="AlphaFoldDB" id="A0A4P8L307"/>
<dbReference type="PANTHER" id="PTHR42698:SF1">
    <property type="entry name" value="GTPASE ERA, MITOCHONDRIAL"/>
    <property type="match status" value="1"/>
</dbReference>
<feature type="transmembrane region" description="Helical" evidence="2">
    <location>
        <begin position="485"/>
        <end position="512"/>
    </location>
</feature>
<evidence type="ECO:0000256" key="2">
    <source>
        <dbReference type="SAM" id="Phobius"/>
    </source>
</evidence>
<gene>
    <name evidence="4" type="ORF">FDQ92_08690</name>
</gene>
<keyword evidence="5" id="KW-1185">Reference proteome</keyword>